<dbReference type="Pfam" id="PF00326">
    <property type="entry name" value="Peptidase_S9"/>
    <property type="match status" value="1"/>
</dbReference>
<reference evidence="4" key="2">
    <citation type="journal article" date="2019" name="Int. J. Syst. Evol. Microbiol.">
        <title>The Global Catalogue of Microorganisms (GCM) 10K type strain sequencing project: providing services to taxonomists for standard genome sequencing and annotation.</title>
        <authorList>
            <consortium name="The Broad Institute Genomics Platform"/>
            <consortium name="The Broad Institute Genome Sequencing Center for Infectious Disease"/>
            <person name="Wu L."/>
            <person name="Ma J."/>
        </authorList>
    </citation>
    <scope>NUCLEOTIDE SEQUENCE [LARGE SCALE GENOMIC DNA]</scope>
    <source>
        <strain evidence="4">DT72</strain>
    </source>
</reference>
<dbReference type="InterPro" id="IPR001375">
    <property type="entry name" value="Peptidase_S9_cat"/>
</dbReference>
<dbReference type="EMBL" id="JBHSZH010000001">
    <property type="protein sequence ID" value="MFC7079101.1"/>
    <property type="molecule type" value="Genomic_DNA"/>
</dbReference>
<dbReference type="EMBL" id="JBHSZH010000001">
    <property type="protein sequence ID" value="MFC7078761.1"/>
    <property type="molecule type" value="Genomic_DNA"/>
</dbReference>
<evidence type="ECO:0000313" key="3">
    <source>
        <dbReference type="EMBL" id="MFC7079101.1"/>
    </source>
</evidence>
<evidence type="ECO:0000259" key="1">
    <source>
        <dbReference type="Pfam" id="PF00326"/>
    </source>
</evidence>
<comment type="caution">
    <text evidence="2">The sequence shown here is derived from an EMBL/GenBank/DDBJ whole genome shotgun (WGS) entry which is preliminary data.</text>
</comment>
<sequence length="82" mass="9059">MRDCCAGSPPYDPAAIDAPTLVVRGTDDDTARRSDALTLYDELGAADDRKEYAELAGADHYAMHGDRRRALYDLVTAFHDRN</sequence>
<dbReference type="Gene3D" id="3.40.50.1820">
    <property type="entry name" value="alpha/beta hydrolase"/>
    <property type="match status" value="1"/>
</dbReference>
<keyword evidence="4" id="KW-1185">Reference proteome</keyword>
<reference evidence="2" key="3">
    <citation type="submission" date="2024-09" db="EMBL/GenBank/DDBJ databases">
        <authorList>
            <person name="Sun Q."/>
        </authorList>
    </citation>
    <scope>NUCLEOTIDE SEQUENCE</scope>
    <source>
        <strain evidence="2">CCM 7472</strain>
    </source>
</reference>
<dbReference type="RefSeq" id="WP_382208359.1">
    <property type="nucleotide sequence ID" value="NZ_JBHSZH010000001.1"/>
</dbReference>
<dbReference type="AlphaFoldDB" id="A0ABD5WDU3"/>
<accession>A0ABD5WDU3</accession>
<organism evidence="2 4">
    <name type="scientific">Halorussus caseinilyticus</name>
    <dbReference type="NCBI Taxonomy" id="3034025"/>
    <lineage>
        <taxon>Archaea</taxon>
        <taxon>Methanobacteriati</taxon>
        <taxon>Methanobacteriota</taxon>
        <taxon>Stenosarchaea group</taxon>
        <taxon>Halobacteria</taxon>
        <taxon>Halobacteriales</taxon>
        <taxon>Haladaptataceae</taxon>
        <taxon>Halorussus</taxon>
    </lineage>
</organism>
<name>A0ABD5WDU3_9EURY</name>
<proteinExistence type="predicted"/>
<dbReference type="InterPro" id="IPR029058">
    <property type="entry name" value="AB_hydrolase_fold"/>
</dbReference>
<gene>
    <name evidence="2" type="ORF">ACFQJ6_00070</name>
    <name evidence="3" type="ORF">ACFQJ6_02060</name>
</gene>
<evidence type="ECO:0000313" key="4">
    <source>
        <dbReference type="Proteomes" id="UP001596407"/>
    </source>
</evidence>
<feature type="domain" description="Peptidase S9 prolyl oligopeptidase catalytic" evidence="1">
    <location>
        <begin position="10"/>
        <end position="81"/>
    </location>
</feature>
<reference evidence="2" key="1">
    <citation type="journal article" date="2014" name="Int. J. Syst. Evol. Microbiol.">
        <title>Complete genome sequence of Corynebacterium casei LMG S-19264T (=DSM 44701T), isolated from a smear-ripened cheese.</title>
        <authorList>
            <consortium name="US DOE Joint Genome Institute (JGI-PGF)"/>
            <person name="Walter F."/>
            <person name="Albersmeier A."/>
            <person name="Kalinowski J."/>
            <person name="Ruckert C."/>
        </authorList>
    </citation>
    <scope>NUCLEOTIDE SEQUENCE [LARGE SCALE GENOMIC DNA]</scope>
    <source>
        <strain evidence="2">CCM 7472</strain>
    </source>
</reference>
<protein>
    <submittedName>
        <fullName evidence="2">Prolyl oligopeptidase family serine peptidase</fullName>
    </submittedName>
</protein>
<dbReference type="SUPFAM" id="SSF53474">
    <property type="entry name" value="alpha/beta-Hydrolases"/>
    <property type="match status" value="1"/>
</dbReference>
<evidence type="ECO:0000313" key="2">
    <source>
        <dbReference type="EMBL" id="MFC7078761.1"/>
    </source>
</evidence>
<dbReference type="Proteomes" id="UP001596407">
    <property type="component" value="Unassembled WGS sequence"/>
</dbReference>